<dbReference type="Pfam" id="PF07690">
    <property type="entry name" value="MFS_1"/>
    <property type="match status" value="1"/>
</dbReference>
<dbReference type="InterPro" id="IPR036259">
    <property type="entry name" value="MFS_trans_sf"/>
</dbReference>
<feature type="transmembrane region" description="Helical" evidence="6">
    <location>
        <begin position="258"/>
        <end position="276"/>
    </location>
</feature>
<dbReference type="SUPFAM" id="SSF103473">
    <property type="entry name" value="MFS general substrate transporter"/>
    <property type="match status" value="1"/>
</dbReference>
<evidence type="ECO:0000256" key="3">
    <source>
        <dbReference type="ARBA" id="ARBA00022692"/>
    </source>
</evidence>
<feature type="domain" description="Major facilitator superfamily (MFS) profile" evidence="7">
    <location>
        <begin position="20"/>
        <end position="402"/>
    </location>
</feature>
<dbReference type="InterPro" id="IPR011701">
    <property type="entry name" value="MFS"/>
</dbReference>
<feature type="transmembrane region" description="Helical" evidence="6">
    <location>
        <begin position="288"/>
        <end position="306"/>
    </location>
</feature>
<protein>
    <submittedName>
        <fullName evidence="8">CynX/NimT family MFS transporter</fullName>
    </submittedName>
</protein>
<dbReference type="RefSeq" id="WP_381482547.1">
    <property type="nucleotide sequence ID" value="NZ_JBHTLT010000131.1"/>
</dbReference>
<evidence type="ECO:0000259" key="7">
    <source>
        <dbReference type="PROSITE" id="PS50850"/>
    </source>
</evidence>
<gene>
    <name evidence="8" type="ORF">ACFQ38_17490</name>
</gene>
<feature type="transmembrane region" description="Helical" evidence="6">
    <location>
        <begin position="354"/>
        <end position="370"/>
    </location>
</feature>
<sequence>MERQNNTFTSRKIPWSNKIILLIAGIIFIASTLRSPLTSVGPIIAPIRDGLGMSNVLAGFLTTIPLLAFALISPFAPKLSKRFGMELTLFLSLCVLTVGIIVRSIGSLPFMLIGTFMIGIAIAFGNVLLPGLLKLNFPLHIGLMTGIYSISMNISATIASGISVPIVEKTSFGWQGALGIWAILSLIAILFWLPQLKSNTSQKQLDVQRKEEKEVSLWRSPLAWAVTFFMGLQSLLFYTTSAWLPEVMGGAGMDAQKAGLMISLLQLSQLPMTFIIPIISSKLKDQRVIVIGTTLLYFIGYIGVMFSNAALFPVWMIAIGIAGGSSFGLAMMFFTLRTNTHIEAAELSGMAQSIGYLLAAIGPVLFGLLHDVTSNWTSSMIIFIIASLFIFVSGMKAGADRKVVN</sequence>
<evidence type="ECO:0000256" key="5">
    <source>
        <dbReference type="ARBA" id="ARBA00023136"/>
    </source>
</evidence>
<keyword evidence="3 6" id="KW-0812">Transmembrane</keyword>
<evidence type="ECO:0000256" key="2">
    <source>
        <dbReference type="ARBA" id="ARBA00022448"/>
    </source>
</evidence>
<dbReference type="Gene3D" id="1.20.1250.20">
    <property type="entry name" value="MFS general substrate transporter like domains"/>
    <property type="match status" value="2"/>
</dbReference>
<dbReference type="Proteomes" id="UP001597231">
    <property type="component" value="Unassembled WGS sequence"/>
</dbReference>
<dbReference type="CDD" id="cd17339">
    <property type="entry name" value="MFS_NIMT_CynX_like"/>
    <property type="match status" value="1"/>
</dbReference>
<proteinExistence type="predicted"/>
<comment type="subcellular location">
    <subcellularLocation>
        <location evidence="1">Cell membrane</location>
        <topology evidence="1">Multi-pass membrane protein</topology>
    </subcellularLocation>
</comment>
<evidence type="ECO:0000256" key="1">
    <source>
        <dbReference type="ARBA" id="ARBA00004651"/>
    </source>
</evidence>
<feature type="transmembrane region" description="Helical" evidence="6">
    <location>
        <begin position="215"/>
        <end position="238"/>
    </location>
</feature>
<name>A0ABW3U2M4_9BACL</name>
<organism evidence="8 9">
    <name type="scientific">Sporosarcina contaminans</name>
    <dbReference type="NCBI Taxonomy" id="633403"/>
    <lineage>
        <taxon>Bacteria</taxon>
        <taxon>Bacillati</taxon>
        <taxon>Bacillota</taxon>
        <taxon>Bacilli</taxon>
        <taxon>Bacillales</taxon>
        <taxon>Caryophanaceae</taxon>
        <taxon>Sporosarcina</taxon>
    </lineage>
</organism>
<evidence type="ECO:0000256" key="6">
    <source>
        <dbReference type="SAM" id="Phobius"/>
    </source>
</evidence>
<dbReference type="PROSITE" id="PS50850">
    <property type="entry name" value="MFS"/>
    <property type="match status" value="1"/>
</dbReference>
<feature type="transmembrane region" description="Helical" evidence="6">
    <location>
        <begin position="172"/>
        <end position="194"/>
    </location>
</feature>
<feature type="transmembrane region" description="Helical" evidence="6">
    <location>
        <begin position="83"/>
        <end position="102"/>
    </location>
</feature>
<keyword evidence="5 6" id="KW-0472">Membrane</keyword>
<feature type="transmembrane region" description="Helical" evidence="6">
    <location>
        <begin position="141"/>
        <end position="166"/>
    </location>
</feature>
<dbReference type="PANTHER" id="PTHR23523:SF2">
    <property type="entry name" value="2-NITROIMIDAZOLE TRANSPORTER"/>
    <property type="match status" value="1"/>
</dbReference>
<feature type="transmembrane region" description="Helical" evidence="6">
    <location>
        <begin position="376"/>
        <end position="395"/>
    </location>
</feature>
<feature type="transmembrane region" description="Helical" evidence="6">
    <location>
        <begin position="108"/>
        <end position="129"/>
    </location>
</feature>
<evidence type="ECO:0000256" key="4">
    <source>
        <dbReference type="ARBA" id="ARBA00022989"/>
    </source>
</evidence>
<dbReference type="InterPro" id="IPR052524">
    <property type="entry name" value="MFS_Cyanate_Porter"/>
</dbReference>
<feature type="transmembrane region" description="Helical" evidence="6">
    <location>
        <begin position="20"/>
        <end position="44"/>
    </location>
</feature>
<evidence type="ECO:0000313" key="8">
    <source>
        <dbReference type="EMBL" id="MFD1206894.1"/>
    </source>
</evidence>
<keyword evidence="4 6" id="KW-1133">Transmembrane helix</keyword>
<feature type="transmembrane region" description="Helical" evidence="6">
    <location>
        <begin position="312"/>
        <end position="334"/>
    </location>
</feature>
<comment type="caution">
    <text evidence="8">The sequence shown here is derived from an EMBL/GenBank/DDBJ whole genome shotgun (WGS) entry which is preliminary data.</text>
</comment>
<accession>A0ABW3U2M4</accession>
<keyword evidence="2" id="KW-0813">Transport</keyword>
<reference evidence="9" key="1">
    <citation type="journal article" date="2019" name="Int. J. Syst. Evol. Microbiol.">
        <title>The Global Catalogue of Microorganisms (GCM) 10K type strain sequencing project: providing services to taxonomists for standard genome sequencing and annotation.</title>
        <authorList>
            <consortium name="The Broad Institute Genomics Platform"/>
            <consortium name="The Broad Institute Genome Sequencing Center for Infectious Disease"/>
            <person name="Wu L."/>
            <person name="Ma J."/>
        </authorList>
    </citation>
    <scope>NUCLEOTIDE SEQUENCE [LARGE SCALE GENOMIC DNA]</scope>
    <source>
        <strain evidence="9">CCUG 53915</strain>
    </source>
</reference>
<dbReference type="PANTHER" id="PTHR23523">
    <property type="match status" value="1"/>
</dbReference>
<dbReference type="InterPro" id="IPR020846">
    <property type="entry name" value="MFS_dom"/>
</dbReference>
<dbReference type="EMBL" id="JBHTLT010000131">
    <property type="protein sequence ID" value="MFD1206894.1"/>
    <property type="molecule type" value="Genomic_DNA"/>
</dbReference>
<feature type="transmembrane region" description="Helical" evidence="6">
    <location>
        <begin position="56"/>
        <end position="76"/>
    </location>
</feature>
<evidence type="ECO:0000313" key="9">
    <source>
        <dbReference type="Proteomes" id="UP001597231"/>
    </source>
</evidence>
<keyword evidence="9" id="KW-1185">Reference proteome</keyword>